<evidence type="ECO:0000313" key="2">
    <source>
        <dbReference type="EMBL" id="SFA42913.1"/>
    </source>
</evidence>
<evidence type="ECO:0000256" key="1">
    <source>
        <dbReference type="SAM" id="Phobius"/>
    </source>
</evidence>
<dbReference type="Pfam" id="PF12679">
    <property type="entry name" value="ABC2_membrane_2"/>
    <property type="match status" value="1"/>
</dbReference>
<feature type="transmembrane region" description="Helical" evidence="1">
    <location>
        <begin position="105"/>
        <end position="134"/>
    </location>
</feature>
<feature type="transmembrane region" description="Helical" evidence="1">
    <location>
        <begin position="288"/>
        <end position="309"/>
    </location>
</feature>
<accession>A0A1I0SU21</accession>
<dbReference type="Proteomes" id="UP000198650">
    <property type="component" value="Unassembled WGS sequence"/>
</dbReference>
<dbReference type="RefSeq" id="WP_167359576.1">
    <property type="nucleotide sequence ID" value="NZ_FOJS01000005.1"/>
</dbReference>
<gene>
    <name evidence="2" type="ORF">SAMN05192569_100517</name>
</gene>
<feature type="transmembrane region" description="Helical" evidence="1">
    <location>
        <begin position="155"/>
        <end position="181"/>
    </location>
</feature>
<organism evidence="2 3">
    <name type="scientific">Parageobacillus thermantarcticus</name>
    <dbReference type="NCBI Taxonomy" id="186116"/>
    <lineage>
        <taxon>Bacteria</taxon>
        <taxon>Bacillati</taxon>
        <taxon>Bacillota</taxon>
        <taxon>Bacilli</taxon>
        <taxon>Bacillales</taxon>
        <taxon>Anoxybacillaceae</taxon>
        <taxon>Parageobacillus</taxon>
    </lineage>
</organism>
<keyword evidence="1" id="KW-0812">Transmembrane</keyword>
<keyword evidence="1" id="KW-1133">Transmembrane helix</keyword>
<dbReference type="EMBL" id="FOJS01000005">
    <property type="protein sequence ID" value="SFA42913.1"/>
    <property type="molecule type" value="Genomic_DNA"/>
</dbReference>
<protein>
    <submittedName>
        <fullName evidence="2">ABC-2 type transport system permease protein</fullName>
    </submittedName>
</protein>
<dbReference type="STRING" id="186116.SAMN05192569_100517"/>
<dbReference type="PANTHER" id="PTHR37305:SF1">
    <property type="entry name" value="MEMBRANE PROTEIN"/>
    <property type="match status" value="1"/>
</dbReference>
<keyword evidence="3" id="KW-1185">Reference proteome</keyword>
<sequence length="315" mass="36449">MVSFWNLIVNENIKIFKRSLFWIMQLVLLVAIIIAFVFVNYTNANHNYLNWKKDLIAQNKIDSVKLSNNKIPELLKSQIVREIKLNNYHLKHNIPPLYENTTFGFVHYTISISSLITLFTIIYASSIVSQEYAWGTLKSLLIRPFHRWELLLSKFLTILIILAIFLLSLFVFSFLIGWIGFGFNNGSSHYVYLKGSTIREMSVWKHFLEFYVSKFIDIAIISSFAFMMSTLFKHNALAIGVSLFIELSGSVITNVLSVFNHSFVKYIFFENTNLYKFIEGPTPSTSLSFSIIILLVYFIIFMGVSLLVFEGRDVT</sequence>
<feature type="transmembrane region" description="Helical" evidence="1">
    <location>
        <begin position="244"/>
        <end position="268"/>
    </location>
</feature>
<proteinExistence type="predicted"/>
<dbReference type="GO" id="GO:0140359">
    <property type="term" value="F:ABC-type transporter activity"/>
    <property type="evidence" value="ECO:0007669"/>
    <property type="project" value="InterPro"/>
</dbReference>
<name>A0A1I0SU21_9BACL</name>
<dbReference type="PANTHER" id="PTHR37305">
    <property type="entry name" value="INTEGRAL MEMBRANE PROTEIN-RELATED"/>
    <property type="match status" value="1"/>
</dbReference>
<reference evidence="3" key="1">
    <citation type="submission" date="2016-10" db="EMBL/GenBank/DDBJ databases">
        <authorList>
            <person name="Varghese N."/>
            <person name="Submissions S."/>
        </authorList>
    </citation>
    <scope>NUCLEOTIDE SEQUENCE [LARGE SCALE GENOMIC DNA]</scope>
    <source>
        <strain evidence="3">M1</strain>
    </source>
</reference>
<dbReference type="GO" id="GO:0005886">
    <property type="term" value="C:plasma membrane"/>
    <property type="evidence" value="ECO:0007669"/>
    <property type="project" value="UniProtKB-SubCell"/>
</dbReference>
<dbReference type="AlphaFoldDB" id="A0A1I0SU21"/>
<feature type="transmembrane region" description="Helical" evidence="1">
    <location>
        <begin position="20"/>
        <end position="41"/>
    </location>
</feature>
<feature type="transmembrane region" description="Helical" evidence="1">
    <location>
        <begin position="211"/>
        <end position="232"/>
    </location>
</feature>
<evidence type="ECO:0000313" key="3">
    <source>
        <dbReference type="Proteomes" id="UP000198650"/>
    </source>
</evidence>
<keyword evidence="1" id="KW-0472">Membrane</keyword>